<evidence type="ECO:0000313" key="3">
    <source>
        <dbReference type="Proteomes" id="UP000595460"/>
    </source>
</evidence>
<proteinExistence type="predicted"/>
<sequence>MPNQQDQQAIDGLFDRIEDVARNSQPRDRDAEGLIQQRLREFPPAPYYMAQTILIQEEALRQAQERIEQLEASQRPSGGFLGGLFGGDEPPAPRRPARRGPWDRGPQDEYDGRRGQGGGFLAGAAQTAMGVAGGVLLGSAIAGMLTGGAHAHEHNADNSADQSSDQDQDFDAGGDDFGGGDFDIGGDF</sequence>
<feature type="compositionally biased region" description="Acidic residues" evidence="1">
    <location>
        <begin position="164"/>
        <end position="174"/>
    </location>
</feature>
<gene>
    <name evidence="2" type="ORF">JI749_12415</name>
</gene>
<feature type="compositionally biased region" description="Gly residues" evidence="1">
    <location>
        <begin position="175"/>
        <end position="188"/>
    </location>
</feature>
<dbReference type="Pfam" id="PF09849">
    <property type="entry name" value="DUF2076"/>
    <property type="match status" value="1"/>
</dbReference>
<feature type="region of interest" description="Disordered" evidence="1">
    <location>
        <begin position="150"/>
        <end position="188"/>
    </location>
</feature>
<name>A0ABX7BX38_9HYPH</name>
<accession>A0ABX7BX38</accession>
<dbReference type="RefSeq" id="WP_201654273.1">
    <property type="nucleotide sequence ID" value="NZ_CP068047.1"/>
</dbReference>
<keyword evidence="3" id="KW-1185">Reference proteome</keyword>
<feature type="region of interest" description="Disordered" evidence="1">
    <location>
        <begin position="66"/>
        <end position="118"/>
    </location>
</feature>
<organism evidence="2 3">
    <name type="scientific">Devosia oryziradicis</name>
    <dbReference type="NCBI Taxonomy" id="2801335"/>
    <lineage>
        <taxon>Bacteria</taxon>
        <taxon>Pseudomonadati</taxon>
        <taxon>Pseudomonadota</taxon>
        <taxon>Alphaproteobacteria</taxon>
        <taxon>Hyphomicrobiales</taxon>
        <taxon>Devosiaceae</taxon>
        <taxon>Devosia</taxon>
    </lineage>
</organism>
<dbReference type="Proteomes" id="UP000595460">
    <property type="component" value="Chromosome"/>
</dbReference>
<dbReference type="EMBL" id="CP068047">
    <property type="protein sequence ID" value="QQR35172.1"/>
    <property type="molecule type" value="Genomic_DNA"/>
</dbReference>
<protein>
    <submittedName>
        <fullName evidence="2">DUF2076 domain-containing protein</fullName>
    </submittedName>
</protein>
<reference evidence="2 3" key="1">
    <citation type="submission" date="2021-01" db="EMBL/GenBank/DDBJ databases">
        <title>Genome seq and assembly of Devosia sp. G19.</title>
        <authorList>
            <person name="Chhetri G."/>
        </authorList>
    </citation>
    <scope>NUCLEOTIDE SEQUENCE [LARGE SCALE GENOMIC DNA]</scope>
    <source>
        <strain evidence="2 3">G19</strain>
    </source>
</reference>
<feature type="compositionally biased region" description="Basic and acidic residues" evidence="1">
    <location>
        <begin position="100"/>
        <end position="114"/>
    </location>
</feature>
<evidence type="ECO:0000256" key="1">
    <source>
        <dbReference type="SAM" id="MobiDB-lite"/>
    </source>
</evidence>
<dbReference type="InterPro" id="IPR018648">
    <property type="entry name" value="DUF2076"/>
</dbReference>
<evidence type="ECO:0000313" key="2">
    <source>
        <dbReference type="EMBL" id="QQR35172.1"/>
    </source>
</evidence>